<dbReference type="OrthoDB" id="16547at2759"/>
<evidence type="ECO:0000256" key="1">
    <source>
        <dbReference type="ARBA" id="ARBA00023125"/>
    </source>
</evidence>
<sequence>MYNSREEMIESAKHFTKRHGYDLVIGHSTKKHGEFARCWLMCELGGEYRNRHHLQPGDRKRKRESRKTNCPFKLLGSRKRHETQWLLSVKDGRHNHDVISKPGEEEIVDSDFPDLEDALYRWHREALLQNNDAAVHGNTLKAKALEFWHTMPQYQNLEPPDFGGDWVKAYRRRHGFPIKMVTKTQHKTSTPSNLTMSSVNAQRLMDATQTPTPTPVVDPALGNDTNAGSDFRLPPSATRLIHALPAANQSLINSIASHVATEMRYNDASHDFLHVLRVLSLSLHILASESSPPSSTISNYDPTSIILAALLHDIADRKYIPPSATASAENVIAATLLDHGSSDALALKVQMIARNVSFSAEQANPRMNRAVVGQHPELAVVQDADRLEAIGAVGIGRTFTYGGAKTGAVGHAGRGLQDTLVHFGEKLERVEALMKTDTGRRLARERTERLAVFKQWWQEETALAST</sequence>
<dbReference type="Gene3D" id="1.10.10.60">
    <property type="entry name" value="Homeodomain-like"/>
    <property type="match status" value="1"/>
</dbReference>
<evidence type="ECO:0000259" key="2">
    <source>
        <dbReference type="PROSITE" id="PS51253"/>
    </source>
</evidence>
<dbReference type="PANTHER" id="PTHR33594">
    <property type="entry name" value="SUPERFAMILY HYDROLASE, PUTATIVE (AFU_ORTHOLOGUE AFUA_1G03035)-RELATED"/>
    <property type="match status" value="1"/>
</dbReference>
<keyword evidence="1" id="KW-0238">DNA-binding</keyword>
<dbReference type="AlphaFoldDB" id="A0A6A6GV55"/>
<dbReference type="CDD" id="cd00077">
    <property type="entry name" value="HDc"/>
    <property type="match status" value="1"/>
</dbReference>
<evidence type="ECO:0000313" key="4">
    <source>
        <dbReference type="Proteomes" id="UP000800092"/>
    </source>
</evidence>
<dbReference type="Pfam" id="PF03221">
    <property type="entry name" value="HTH_Tnp_Tc5"/>
    <property type="match status" value="1"/>
</dbReference>
<dbReference type="PANTHER" id="PTHR33594:SF1">
    <property type="entry name" value="HD_PDEASE DOMAIN-CONTAINING PROTEIN"/>
    <property type="match status" value="1"/>
</dbReference>
<dbReference type="InterPro" id="IPR009057">
    <property type="entry name" value="Homeodomain-like_sf"/>
</dbReference>
<dbReference type="Proteomes" id="UP000800092">
    <property type="component" value="Unassembled WGS sequence"/>
</dbReference>
<accession>A0A6A6GV55</accession>
<dbReference type="SUPFAM" id="SSF109604">
    <property type="entry name" value="HD-domain/PDEase-like"/>
    <property type="match status" value="1"/>
</dbReference>
<name>A0A6A6GV55_VIRVR</name>
<feature type="domain" description="HTH CENPB-type" evidence="2">
    <location>
        <begin position="103"/>
        <end position="180"/>
    </location>
</feature>
<dbReference type="GO" id="GO:0003677">
    <property type="term" value="F:DNA binding"/>
    <property type="evidence" value="ECO:0007669"/>
    <property type="project" value="UniProtKB-KW"/>
</dbReference>
<organism evidence="3 4">
    <name type="scientific">Viridothelium virens</name>
    <name type="common">Speckled blister lichen</name>
    <name type="synonym">Trypethelium virens</name>
    <dbReference type="NCBI Taxonomy" id="1048519"/>
    <lineage>
        <taxon>Eukaryota</taxon>
        <taxon>Fungi</taxon>
        <taxon>Dikarya</taxon>
        <taxon>Ascomycota</taxon>
        <taxon>Pezizomycotina</taxon>
        <taxon>Dothideomycetes</taxon>
        <taxon>Dothideomycetes incertae sedis</taxon>
        <taxon>Trypetheliales</taxon>
        <taxon>Trypetheliaceae</taxon>
        <taxon>Viridothelium</taxon>
    </lineage>
</organism>
<dbReference type="PROSITE" id="PS51253">
    <property type="entry name" value="HTH_CENPB"/>
    <property type="match status" value="1"/>
</dbReference>
<gene>
    <name evidence="3" type="ORF">EV356DRAFT_510953</name>
</gene>
<dbReference type="InterPro" id="IPR003607">
    <property type="entry name" value="HD/PDEase_dom"/>
</dbReference>
<proteinExistence type="predicted"/>
<dbReference type="SMART" id="SM00674">
    <property type="entry name" value="CENPB"/>
    <property type="match status" value="1"/>
</dbReference>
<keyword evidence="4" id="KW-1185">Reference proteome</keyword>
<reference evidence="3" key="1">
    <citation type="journal article" date="2020" name="Stud. Mycol.">
        <title>101 Dothideomycetes genomes: a test case for predicting lifestyles and emergence of pathogens.</title>
        <authorList>
            <person name="Haridas S."/>
            <person name="Albert R."/>
            <person name="Binder M."/>
            <person name="Bloem J."/>
            <person name="Labutti K."/>
            <person name="Salamov A."/>
            <person name="Andreopoulos B."/>
            <person name="Baker S."/>
            <person name="Barry K."/>
            <person name="Bills G."/>
            <person name="Bluhm B."/>
            <person name="Cannon C."/>
            <person name="Castanera R."/>
            <person name="Culley D."/>
            <person name="Daum C."/>
            <person name="Ezra D."/>
            <person name="Gonzalez J."/>
            <person name="Henrissat B."/>
            <person name="Kuo A."/>
            <person name="Liang C."/>
            <person name="Lipzen A."/>
            <person name="Lutzoni F."/>
            <person name="Magnuson J."/>
            <person name="Mondo S."/>
            <person name="Nolan M."/>
            <person name="Ohm R."/>
            <person name="Pangilinan J."/>
            <person name="Park H.-J."/>
            <person name="Ramirez L."/>
            <person name="Alfaro M."/>
            <person name="Sun H."/>
            <person name="Tritt A."/>
            <person name="Yoshinaga Y."/>
            <person name="Zwiers L.-H."/>
            <person name="Turgeon B."/>
            <person name="Goodwin S."/>
            <person name="Spatafora J."/>
            <person name="Crous P."/>
            <person name="Grigoriev I."/>
        </authorList>
    </citation>
    <scope>NUCLEOTIDE SEQUENCE</scope>
    <source>
        <strain evidence="3">Tuck. ex Michener</strain>
    </source>
</reference>
<dbReference type="EMBL" id="ML991865">
    <property type="protein sequence ID" value="KAF2229380.1"/>
    <property type="molecule type" value="Genomic_DNA"/>
</dbReference>
<evidence type="ECO:0000313" key="3">
    <source>
        <dbReference type="EMBL" id="KAF2229380.1"/>
    </source>
</evidence>
<dbReference type="SUPFAM" id="SSF46689">
    <property type="entry name" value="Homeodomain-like"/>
    <property type="match status" value="1"/>
</dbReference>
<protein>
    <recommendedName>
        <fullName evidence="2">HTH CENPB-type domain-containing protein</fullName>
    </recommendedName>
</protein>
<dbReference type="InterPro" id="IPR006600">
    <property type="entry name" value="HTH_CenpB_DNA-bd_dom"/>
</dbReference>
<dbReference type="Gene3D" id="1.10.3210.50">
    <property type="match status" value="1"/>
</dbReference>
<dbReference type="SMART" id="SM00471">
    <property type="entry name" value="HDc"/>
    <property type="match status" value="1"/>
</dbReference>